<dbReference type="EMBL" id="LC779065">
    <property type="protein sequence ID" value="BES79821.1"/>
    <property type="molecule type" value="Genomic_DNA"/>
</dbReference>
<proteinExistence type="predicted"/>
<accession>A0AA86IYU9</accession>
<keyword evidence="3" id="KW-1185">Reference proteome</keyword>
<organism evidence="2 3">
    <name type="scientific">Yersinia phage vB_Yru_GN1</name>
    <dbReference type="NCBI Taxonomy" id="3074381"/>
    <lineage>
        <taxon>Viruses</taxon>
        <taxon>Duplodnaviria</taxon>
        <taxon>Heunggongvirae</taxon>
        <taxon>Uroviricota</taxon>
        <taxon>Caudoviricetes</taxon>
        <taxon>Caudoviricetes incertae sedis</taxon>
        <taxon>Sepahanvirus</taxon>
        <taxon>Sepahanvirus vB-Yru-GN1</taxon>
    </lineage>
</organism>
<dbReference type="InterPro" id="IPR007048">
    <property type="entry name" value="IraD/Gp25-like"/>
</dbReference>
<evidence type="ECO:0000313" key="2">
    <source>
        <dbReference type="EMBL" id="BES79821.1"/>
    </source>
</evidence>
<dbReference type="Proteomes" id="UP001304813">
    <property type="component" value="Segment"/>
</dbReference>
<protein>
    <submittedName>
        <fullName evidence="2">Baseplate wedge subunit</fullName>
    </submittedName>
</protein>
<dbReference type="Gene3D" id="3.10.450.40">
    <property type="match status" value="1"/>
</dbReference>
<evidence type="ECO:0000313" key="3">
    <source>
        <dbReference type="Proteomes" id="UP001304813"/>
    </source>
</evidence>
<name>A0AA86IYU9_9CAUD</name>
<dbReference type="Pfam" id="PF04965">
    <property type="entry name" value="GPW_gp25"/>
    <property type="match status" value="1"/>
</dbReference>
<feature type="domain" description="IraD/Gp25-like" evidence="1">
    <location>
        <begin position="20"/>
        <end position="96"/>
    </location>
</feature>
<reference evidence="2 3" key="1">
    <citation type="submission" date="2023-09" db="EMBL/GenBank/DDBJ databases">
        <title>Analysis of phage genome (vB_Yru_GN1) of the bacterium (Yersinia ruckeri).</title>
        <authorList>
            <person name="Ganjoor M.S."/>
            <person name="Bouzari M."/>
            <person name="Soleimani-Delfan A."/>
        </authorList>
    </citation>
    <scope>NUCLEOTIDE SEQUENCE [LARGE SCALE GENOMIC DNA]</scope>
    <source>
        <strain evidence="3">vB_Yru_GN1</strain>
    </source>
</reference>
<sequence length="122" mass="13874">MAKNNKYSDISKTGPNLVDLDSVRDAIRNIIYTRKGERGFLRDFGSRIEDYLFSPFSYSMSRAILSELVSSISKWEKRVDVTATTSVTPNFDSRKYEVSVYIKVVGLDSEINIYNTELSPKG</sequence>
<evidence type="ECO:0000259" key="1">
    <source>
        <dbReference type="Pfam" id="PF04965"/>
    </source>
</evidence>
<dbReference type="SUPFAM" id="SSF160719">
    <property type="entry name" value="gpW/gp25-like"/>
    <property type="match status" value="1"/>
</dbReference>